<accession>A0A1H0YE14</accession>
<name>A0A1H0YE14_9LACT</name>
<sequence>MEMTLYRTIHVKTPDEKVITLQKPFESSSIPQEGDFIKDSMFVDPDEIEVISVDKNEAEQTVAIHLRPIEMNYATDEHNQNMVNAYKANNWLSDMY</sequence>
<evidence type="ECO:0000313" key="1">
    <source>
        <dbReference type="EMBL" id="SDQ13300.1"/>
    </source>
</evidence>
<dbReference type="RefSeq" id="WP_089975496.1">
    <property type="nucleotide sequence ID" value="NZ_CP084916.1"/>
</dbReference>
<dbReference type="Proteomes" id="UP000199481">
    <property type="component" value="Unassembled WGS sequence"/>
</dbReference>
<dbReference type="EMBL" id="FNJW01000008">
    <property type="protein sequence ID" value="SDQ13300.1"/>
    <property type="molecule type" value="Genomic_DNA"/>
</dbReference>
<protein>
    <submittedName>
        <fullName evidence="1">Uncharacterized protein</fullName>
    </submittedName>
</protein>
<reference evidence="2" key="1">
    <citation type="submission" date="2016-10" db="EMBL/GenBank/DDBJ databases">
        <authorList>
            <person name="Varghese N."/>
            <person name="Submissions S."/>
        </authorList>
    </citation>
    <scope>NUCLEOTIDE SEQUENCE [LARGE SCALE GENOMIC DNA]</scope>
    <source>
        <strain evidence="2">MPL-11</strain>
    </source>
</reference>
<organism evidence="1 2">
    <name type="scientific">Carnobacterium viridans</name>
    <dbReference type="NCBI Taxonomy" id="174587"/>
    <lineage>
        <taxon>Bacteria</taxon>
        <taxon>Bacillati</taxon>
        <taxon>Bacillota</taxon>
        <taxon>Bacilli</taxon>
        <taxon>Lactobacillales</taxon>
        <taxon>Carnobacteriaceae</taxon>
        <taxon>Carnobacterium</taxon>
    </lineage>
</organism>
<dbReference type="AlphaFoldDB" id="A0A1H0YE14"/>
<dbReference type="OrthoDB" id="2083558at2"/>
<gene>
    <name evidence="1" type="ORF">SAMN04487752_0887</name>
</gene>
<proteinExistence type="predicted"/>
<keyword evidence="2" id="KW-1185">Reference proteome</keyword>
<evidence type="ECO:0000313" key="2">
    <source>
        <dbReference type="Proteomes" id="UP000199481"/>
    </source>
</evidence>